<dbReference type="Gene3D" id="3.30.420.10">
    <property type="entry name" value="Ribonuclease H-like superfamily/Ribonuclease H"/>
    <property type="match status" value="1"/>
</dbReference>
<evidence type="ECO:0000259" key="1">
    <source>
        <dbReference type="Pfam" id="PF13456"/>
    </source>
</evidence>
<dbReference type="InterPro" id="IPR052929">
    <property type="entry name" value="RNase_H-like_EbsB-rel"/>
</dbReference>
<dbReference type="Proteomes" id="UP001497516">
    <property type="component" value="Chromosome 3"/>
</dbReference>
<dbReference type="EMBL" id="OZ034816">
    <property type="protein sequence ID" value="CAL1375609.1"/>
    <property type="molecule type" value="Genomic_DNA"/>
</dbReference>
<dbReference type="PANTHER" id="PTHR47074">
    <property type="entry name" value="BNAC02G40300D PROTEIN"/>
    <property type="match status" value="1"/>
</dbReference>
<evidence type="ECO:0000313" key="3">
    <source>
        <dbReference type="Proteomes" id="UP001497516"/>
    </source>
</evidence>
<dbReference type="Pfam" id="PF13456">
    <property type="entry name" value="RVT_3"/>
    <property type="match status" value="1"/>
</dbReference>
<sequence length="308" mass="35271">METIIERTSRLPEDCELDPGIDGHGAAVDPKCPVCWEPLKTLEHMFLSCRLALELWERSGLGTSMVRQPPVNFALFLRRFFEQETNVERIIRFVALLWRIWKSRNWVVFDQVQFGMSTLVRQFEEQVREWLALIESGNYKQVQEQQGRGESGGVKGLQPAMPYCCFVDGAVLDGSHGAGGMVVYDGLGRVCFVQGFRYAGLVDPFLVELVAFRDAVQCRSLKGLVEVQFCGDAKVAIDKIQTRDARDVKGGRILEEIRKLRHFYQRFEVAFVGRSNNRVAHEVVRKTLSLLPASVDTFDFYRWFAFEM</sequence>
<gene>
    <name evidence="2" type="ORF">LTRI10_LOCUS17397</name>
</gene>
<organism evidence="2 3">
    <name type="scientific">Linum trigynum</name>
    <dbReference type="NCBI Taxonomy" id="586398"/>
    <lineage>
        <taxon>Eukaryota</taxon>
        <taxon>Viridiplantae</taxon>
        <taxon>Streptophyta</taxon>
        <taxon>Embryophyta</taxon>
        <taxon>Tracheophyta</taxon>
        <taxon>Spermatophyta</taxon>
        <taxon>Magnoliopsida</taxon>
        <taxon>eudicotyledons</taxon>
        <taxon>Gunneridae</taxon>
        <taxon>Pentapetalae</taxon>
        <taxon>rosids</taxon>
        <taxon>fabids</taxon>
        <taxon>Malpighiales</taxon>
        <taxon>Linaceae</taxon>
        <taxon>Linum</taxon>
    </lineage>
</organism>
<proteinExistence type="predicted"/>
<dbReference type="InterPro" id="IPR002156">
    <property type="entry name" value="RNaseH_domain"/>
</dbReference>
<protein>
    <recommendedName>
        <fullName evidence="1">RNase H type-1 domain-containing protein</fullName>
    </recommendedName>
</protein>
<dbReference type="InterPro" id="IPR044730">
    <property type="entry name" value="RNase_H-like_dom_plant"/>
</dbReference>
<accession>A0AAV2DQ00</accession>
<feature type="domain" description="RNase H type-1" evidence="1">
    <location>
        <begin position="168"/>
        <end position="286"/>
    </location>
</feature>
<dbReference type="SUPFAM" id="SSF53098">
    <property type="entry name" value="Ribonuclease H-like"/>
    <property type="match status" value="1"/>
</dbReference>
<dbReference type="InterPro" id="IPR036397">
    <property type="entry name" value="RNaseH_sf"/>
</dbReference>
<evidence type="ECO:0000313" key="2">
    <source>
        <dbReference type="EMBL" id="CAL1375609.1"/>
    </source>
</evidence>
<dbReference type="InterPro" id="IPR012337">
    <property type="entry name" value="RNaseH-like_sf"/>
</dbReference>
<dbReference type="PANTHER" id="PTHR47074:SF11">
    <property type="entry name" value="REVERSE TRANSCRIPTASE-LIKE PROTEIN"/>
    <property type="match status" value="1"/>
</dbReference>
<reference evidence="2 3" key="1">
    <citation type="submission" date="2024-04" db="EMBL/GenBank/DDBJ databases">
        <authorList>
            <person name="Fracassetti M."/>
        </authorList>
    </citation>
    <scope>NUCLEOTIDE SEQUENCE [LARGE SCALE GENOMIC DNA]</scope>
</reference>
<dbReference type="GO" id="GO:0004523">
    <property type="term" value="F:RNA-DNA hybrid ribonuclease activity"/>
    <property type="evidence" value="ECO:0007669"/>
    <property type="project" value="InterPro"/>
</dbReference>
<keyword evidence="3" id="KW-1185">Reference proteome</keyword>
<dbReference type="GO" id="GO:0003676">
    <property type="term" value="F:nucleic acid binding"/>
    <property type="evidence" value="ECO:0007669"/>
    <property type="project" value="InterPro"/>
</dbReference>
<dbReference type="AlphaFoldDB" id="A0AAV2DQ00"/>
<name>A0AAV2DQ00_9ROSI</name>
<dbReference type="CDD" id="cd06222">
    <property type="entry name" value="RNase_H_like"/>
    <property type="match status" value="1"/>
</dbReference>